<name>A0A2H1X1K8_SPOFR</name>
<dbReference type="EMBL" id="ODYU01012298">
    <property type="protein sequence ID" value="SOQ58534.1"/>
    <property type="molecule type" value="Genomic_DNA"/>
</dbReference>
<evidence type="ECO:0000313" key="1">
    <source>
        <dbReference type="EMBL" id="SOQ58534.1"/>
    </source>
</evidence>
<protein>
    <submittedName>
        <fullName evidence="1">SFRICE_031416</fullName>
    </submittedName>
</protein>
<reference evidence="1" key="1">
    <citation type="submission" date="2016-07" db="EMBL/GenBank/DDBJ databases">
        <authorList>
            <person name="Bretaudeau A."/>
        </authorList>
    </citation>
    <scope>NUCLEOTIDE SEQUENCE</scope>
    <source>
        <strain evidence="1">Rice</strain>
        <tissue evidence="1">Whole body</tissue>
    </source>
</reference>
<gene>
    <name evidence="1" type="ORF">SFRICE_031416</name>
</gene>
<accession>A0A2H1X1K8</accession>
<sequence>SDTCTILFSVALAAADRERPRPRDRAPETAGRLCPYRELNTRHLVRQSHLRLFDQRDERMTMATCNITTSARTQLPEFGLRKPFLGVRLFEVRRGRARFTSDHGNNCNNLNYLSAYRWRRFEEVLHDVEVLFVQGRKLDEDYNRGE</sequence>
<organism evidence="1">
    <name type="scientific">Spodoptera frugiperda</name>
    <name type="common">Fall armyworm</name>
    <dbReference type="NCBI Taxonomy" id="7108"/>
    <lineage>
        <taxon>Eukaryota</taxon>
        <taxon>Metazoa</taxon>
        <taxon>Ecdysozoa</taxon>
        <taxon>Arthropoda</taxon>
        <taxon>Hexapoda</taxon>
        <taxon>Insecta</taxon>
        <taxon>Pterygota</taxon>
        <taxon>Neoptera</taxon>
        <taxon>Endopterygota</taxon>
        <taxon>Lepidoptera</taxon>
        <taxon>Glossata</taxon>
        <taxon>Ditrysia</taxon>
        <taxon>Noctuoidea</taxon>
        <taxon>Noctuidae</taxon>
        <taxon>Amphipyrinae</taxon>
        <taxon>Spodoptera</taxon>
    </lineage>
</organism>
<feature type="non-terminal residue" evidence="1">
    <location>
        <position position="1"/>
    </location>
</feature>
<dbReference type="AlphaFoldDB" id="A0A2H1X1K8"/>
<proteinExistence type="predicted"/>